<dbReference type="OrthoDB" id="994364at2"/>
<dbReference type="AlphaFoldDB" id="H1HNH0"/>
<feature type="chain" id="PRO_5003550195" description="TonB-dependent receptor-like beta-barrel domain-containing protein" evidence="4">
    <location>
        <begin position="32"/>
        <end position="787"/>
    </location>
</feature>
<evidence type="ECO:0008006" key="7">
    <source>
        <dbReference type="Google" id="ProtNLM"/>
    </source>
</evidence>
<reference evidence="5 6" key="1">
    <citation type="submission" date="2011-12" db="EMBL/GenBank/DDBJ databases">
        <title>The Genome Sequence of Prevotella maculosa OT 289.</title>
        <authorList>
            <consortium name="The Broad Institute Genome Sequencing Platform"/>
            <person name="Earl A."/>
            <person name="Ward D."/>
            <person name="Feldgarden M."/>
            <person name="Gevers D."/>
            <person name="Izard J."/>
            <person name="Blanton J.M."/>
            <person name="Mathney J."/>
            <person name="Tanner A.C."/>
            <person name="Dewhirst F.E."/>
            <person name="Young S.K."/>
            <person name="Zeng Q."/>
            <person name="Gargeya S."/>
            <person name="Fitzgerald M."/>
            <person name="Haas B."/>
            <person name="Abouelleil A."/>
            <person name="Alvarado L."/>
            <person name="Arachchi H.M."/>
            <person name="Berlin A."/>
            <person name="Chapman S.B."/>
            <person name="Gearin G."/>
            <person name="Goldberg J."/>
            <person name="Griggs A."/>
            <person name="Gujja S."/>
            <person name="Hansen M."/>
            <person name="Heiman D."/>
            <person name="Howarth C."/>
            <person name="Larimer J."/>
            <person name="Lui A."/>
            <person name="MacDonald P.J.P."/>
            <person name="McCowen C."/>
            <person name="Montmayeur A."/>
            <person name="Murphy C."/>
            <person name="Neiman D."/>
            <person name="Pearson M."/>
            <person name="Priest M."/>
            <person name="Roberts A."/>
            <person name="Saif S."/>
            <person name="Shea T."/>
            <person name="Sisk P."/>
            <person name="Stolte C."/>
            <person name="Sykes S."/>
            <person name="Wortman J."/>
            <person name="Nusbaum C."/>
            <person name="Birren B."/>
        </authorList>
    </citation>
    <scope>NUCLEOTIDE SEQUENCE [LARGE SCALE GENOMIC DNA]</scope>
    <source>
        <strain evidence="5 6">OT 289</strain>
    </source>
</reference>
<dbReference type="InterPro" id="IPR036942">
    <property type="entry name" value="Beta-barrel_TonB_sf"/>
</dbReference>
<keyword evidence="4" id="KW-0732">Signal</keyword>
<comment type="caution">
    <text evidence="5">The sequence shown here is derived from an EMBL/GenBank/DDBJ whole genome shotgun (WGS) entry which is preliminary data.</text>
</comment>
<evidence type="ECO:0000256" key="1">
    <source>
        <dbReference type="ARBA" id="ARBA00004442"/>
    </source>
</evidence>
<evidence type="ECO:0000256" key="2">
    <source>
        <dbReference type="ARBA" id="ARBA00023136"/>
    </source>
</evidence>
<evidence type="ECO:0000313" key="6">
    <source>
        <dbReference type="Proteomes" id="UP000003167"/>
    </source>
</evidence>
<dbReference type="Proteomes" id="UP000003167">
    <property type="component" value="Unassembled WGS sequence"/>
</dbReference>
<dbReference type="EMBL" id="AGEK01000029">
    <property type="protein sequence ID" value="EHO69449.1"/>
    <property type="molecule type" value="Genomic_DNA"/>
</dbReference>
<proteinExistence type="predicted"/>
<evidence type="ECO:0000313" key="5">
    <source>
        <dbReference type="EMBL" id="EHO69449.1"/>
    </source>
</evidence>
<dbReference type="HOGENOM" id="CLU_355509_0_0_10"/>
<keyword evidence="2" id="KW-0472">Membrane</keyword>
<keyword evidence="3" id="KW-0998">Cell outer membrane</keyword>
<dbReference type="Gene3D" id="2.40.170.20">
    <property type="entry name" value="TonB-dependent receptor, beta-barrel domain"/>
    <property type="match status" value="1"/>
</dbReference>
<dbReference type="RefSeq" id="WP_008565700.1">
    <property type="nucleotide sequence ID" value="NZ_JH594504.1"/>
</dbReference>
<dbReference type="GO" id="GO:0009279">
    <property type="term" value="C:cell outer membrane"/>
    <property type="evidence" value="ECO:0007669"/>
    <property type="project" value="UniProtKB-SubCell"/>
</dbReference>
<feature type="signal peptide" evidence="4">
    <location>
        <begin position="1"/>
        <end position="31"/>
    </location>
</feature>
<gene>
    <name evidence="5" type="ORF">HMPREF9944_01714</name>
</gene>
<dbReference type="PATRIC" id="fig|999422.3.peg.1801"/>
<name>H1HNH0_9BACT</name>
<evidence type="ECO:0000256" key="4">
    <source>
        <dbReference type="SAM" id="SignalP"/>
    </source>
</evidence>
<dbReference type="SUPFAM" id="SSF56935">
    <property type="entry name" value="Porins"/>
    <property type="match status" value="1"/>
</dbReference>
<evidence type="ECO:0000256" key="3">
    <source>
        <dbReference type="ARBA" id="ARBA00023237"/>
    </source>
</evidence>
<comment type="subcellular location">
    <subcellularLocation>
        <location evidence="1">Cell outer membrane</location>
    </subcellularLocation>
</comment>
<keyword evidence="6" id="KW-1185">Reference proteome</keyword>
<organism evidence="5 6">
    <name type="scientific">Segatella maculosa OT 289</name>
    <dbReference type="NCBI Taxonomy" id="999422"/>
    <lineage>
        <taxon>Bacteria</taxon>
        <taxon>Pseudomonadati</taxon>
        <taxon>Bacteroidota</taxon>
        <taxon>Bacteroidia</taxon>
        <taxon>Bacteroidales</taxon>
        <taxon>Prevotellaceae</taxon>
        <taxon>Segatella</taxon>
    </lineage>
</organism>
<dbReference type="STRING" id="999422.HMPREF9944_01714"/>
<accession>H1HNH0</accession>
<sequence length="787" mass="88240">MSEIRKKNMSCRQGSFLLTGVLIFSSMSLHAAKVKSLSSEKKDSVVANVSNVNGKEVKGRNVMLGAGDSSTPRTLNIGLPFSGDILINENDLPVVYTFWTQIPTTCWRYDSSLGAMGVMSFSEGALQYGKVGYIVTSSDREPGRKFRGYGGVNFSSEGNAAYDLNISTPIGKGWGISLSASEIYNHGSFDNLQFANWQDRYESFKAGVYKKYERGQVGLLYKYAMARPITGSYTPYRYLGNGKTEGFNGFDPGRDSYIVGNGLFPYIDFYTGKERMARMGADSVSRNVSHAFYLYGNHRFGEDYKLKWSMMYMHSEVALTMQYPISMNIYDKADDAFGGAKLYLPNSVVPYEGAVQMIASQYYPQVGINQFMSKGELTKSFGQHNMRLGLTYVYYNAPILQQTGTYVQTVENHPRLLSFLPAYPGVTQTFCLGGTGSYSRAFTSKTALYLADDFRLSQIISGGVGARLEMQTGKNHTFPYPNKNYSDFAAMKAAHPDAIDDYVYKTNAKFNYVLTGNILAQLTKPFGLMAEATYNRYYSPYTDYAEKNAFGAPKDANYPLRNKLFSHFESVMYAGGGIYFNLGQYINLVSKLTYINKHNIVTSENLYTALGQYNIYPITYDIKTLGWTTDVMSSIGNFNMHALLTLQNPKYKNYAYSTPDGSASYSYDDKIIPTLSKVIIELDPSYYLCNRDVRIWASARYFGKQYGNKTNTISYKGWWETFLGVDWKVNRNLSLKGQVRNLLNQKGVQGSLVGGEQITNESQMIGKGFVAEQIRPRCVEVSASFNF</sequence>
<protein>
    <recommendedName>
        <fullName evidence="7">TonB-dependent receptor-like beta-barrel domain-containing protein</fullName>
    </recommendedName>
</protein>